<dbReference type="PANTHER" id="PTHR30619">
    <property type="entry name" value="DNA INTERNALIZATION/COMPETENCE PROTEIN COMEC/REC2"/>
    <property type="match status" value="1"/>
</dbReference>
<accession>A0A2S9YQ70</accession>
<reference evidence="2 3" key="1">
    <citation type="submission" date="2018-03" db="EMBL/GenBank/DDBJ databases">
        <title>Draft Genome Sequences of the Obligatory Marine Myxobacteria Enhygromyxa salina SWB007.</title>
        <authorList>
            <person name="Poehlein A."/>
            <person name="Moghaddam J.A."/>
            <person name="Harms H."/>
            <person name="Alanjari M."/>
            <person name="Koenig G.M."/>
            <person name="Daniel R."/>
            <person name="Schaeberle T.F."/>
        </authorList>
    </citation>
    <scope>NUCLEOTIDE SEQUENCE [LARGE SCALE GENOMIC DNA]</scope>
    <source>
        <strain evidence="2 3">SWB007</strain>
    </source>
</reference>
<evidence type="ECO:0000313" key="2">
    <source>
        <dbReference type="EMBL" id="PRQ07236.1"/>
    </source>
</evidence>
<sequence>MFTTTTICSLLLGLSLPDAGPGLHFIDVGQGAALLLQGEAGELVLVDSGPASGSEALVHALAEHGTNDVGLWIHTHFDADHIGGFSLAMTGLDRRRPSPDDLAVAQLWDRGLAGPLPDSEAFALYLALAGSARQAPPPGSVYAVPGLRVEVLELDPPPAAAPENDRGLALCVEVGGLRALLPGDLSAERVELAAAACGPVDLLWLSHHGAADASSELAITLANPEITVISAGHDNGHCHPSALSLALLHGREAWILDAAGVDPRGACPALVDALGPQHQLVGGSLWVDANLDTWRGGCGGWAAAAN</sequence>
<feature type="domain" description="Metallo-beta-lactamase" evidence="1">
    <location>
        <begin position="30"/>
        <end position="233"/>
    </location>
</feature>
<dbReference type="AlphaFoldDB" id="A0A2S9YQ70"/>
<evidence type="ECO:0000259" key="1">
    <source>
        <dbReference type="SMART" id="SM00849"/>
    </source>
</evidence>
<name>A0A2S9YQ70_9BACT</name>
<protein>
    <recommendedName>
        <fullName evidence="1">Metallo-beta-lactamase domain-containing protein</fullName>
    </recommendedName>
</protein>
<dbReference type="InterPro" id="IPR036866">
    <property type="entry name" value="RibonucZ/Hydroxyglut_hydro"/>
</dbReference>
<comment type="caution">
    <text evidence="2">The sequence shown here is derived from an EMBL/GenBank/DDBJ whole genome shotgun (WGS) entry which is preliminary data.</text>
</comment>
<dbReference type="PANTHER" id="PTHR30619:SF1">
    <property type="entry name" value="RECOMBINATION PROTEIN 2"/>
    <property type="match status" value="1"/>
</dbReference>
<dbReference type="EMBL" id="PVNL01000057">
    <property type="protein sequence ID" value="PRQ07236.1"/>
    <property type="molecule type" value="Genomic_DNA"/>
</dbReference>
<dbReference type="Proteomes" id="UP000238823">
    <property type="component" value="Unassembled WGS sequence"/>
</dbReference>
<dbReference type="OrthoDB" id="9761531at2"/>
<dbReference type="RefSeq" id="WP_106089950.1">
    <property type="nucleotide sequence ID" value="NZ_PVNL01000057.1"/>
</dbReference>
<dbReference type="SUPFAM" id="SSF56281">
    <property type="entry name" value="Metallo-hydrolase/oxidoreductase"/>
    <property type="match status" value="1"/>
</dbReference>
<dbReference type="SMART" id="SM00849">
    <property type="entry name" value="Lactamase_B"/>
    <property type="match status" value="1"/>
</dbReference>
<organism evidence="2 3">
    <name type="scientific">Enhygromyxa salina</name>
    <dbReference type="NCBI Taxonomy" id="215803"/>
    <lineage>
        <taxon>Bacteria</taxon>
        <taxon>Pseudomonadati</taxon>
        <taxon>Myxococcota</taxon>
        <taxon>Polyangia</taxon>
        <taxon>Nannocystales</taxon>
        <taxon>Nannocystaceae</taxon>
        <taxon>Enhygromyxa</taxon>
    </lineage>
</organism>
<proteinExistence type="predicted"/>
<dbReference type="InterPro" id="IPR001279">
    <property type="entry name" value="Metallo-B-lactamas"/>
</dbReference>
<dbReference type="Gene3D" id="3.60.15.10">
    <property type="entry name" value="Ribonuclease Z/Hydroxyacylglutathione hydrolase-like"/>
    <property type="match status" value="1"/>
</dbReference>
<dbReference type="Pfam" id="PF00753">
    <property type="entry name" value="Lactamase_B"/>
    <property type="match status" value="1"/>
</dbReference>
<gene>
    <name evidence="2" type="ORF">ENSA7_29430</name>
</gene>
<evidence type="ECO:0000313" key="3">
    <source>
        <dbReference type="Proteomes" id="UP000238823"/>
    </source>
</evidence>
<dbReference type="InterPro" id="IPR052159">
    <property type="entry name" value="Competence_DNA_uptake"/>
</dbReference>